<protein>
    <submittedName>
        <fullName evidence="2">Uncharacterized protein</fullName>
    </submittedName>
</protein>
<dbReference type="Proteomes" id="UP000324222">
    <property type="component" value="Unassembled WGS sequence"/>
</dbReference>
<dbReference type="EMBL" id="VSRR010046008">
    <property type="protein sequence ID" value="MPC77506.1"/>
    <property type="molecule type" value="Genomic_DNA"/>
</dbReference>
<reference evidence="2 3" key="1">
    <citation type="submission" date="2019-05" db="EMBL/GenBank/DDBJ databases">
        <title>Another draft genome of Portunus trituberculatus and its Hox gene families provides insights of decapod evolution.</title>
        <authorList>
            <person name="Jeong J.-H."/>
            <person name="Song I."/>
            <person name="Kim S."/>
            <person name="Choi T."/>
            <person name="Kim D."/>
            <person name="Ryu S."/>
            <person name="Kim W."/>
        </authorList>
    </citation>
    <scope>NUCLEOTIDE SEQUENCE [LARGE SCALE GENOMIC DNA]</scope>
    <source>
        <tissue evidence="2">Muscle</tissue>
    </source>
</reference>
<keyword evidence="3" id="KW-1185">Reference proteome</keyword>
<gene>
    <name evidence="2" type="ORF">E2C01_071961</name>
</gene>
<feature type="region of interest" description="Disordered" evidence="1">
    <location>
        <begin position="1"/>
        <end position="46"/>
    </location>
</feature>
<evidence type="ECO:0000313" key="3">
    <source>
        <dbReference type="Proteomes" id="UP000324222"/>
    </source>
</evidence>
<evidence type="ECO:0000256" key="1">
    <source>
        <dbReference type="SAM" id="MobiDB-lite"/>
    </source>
</evidence>
<accession>A0A5B7I6H8</accession>
<dbReference type="AlphaFoldDB" id="A0A5B7I6H8"/>
<name>A0A5B7I6H8_PORTR</name>
<organism evidence="2 3">
    <name type="scientific">Portunus trituberculatus</name>
    <name type="common">Swimming crab</name>
    <name type="synonym">Neptunus trituberculatus</name>
    <dbReference type="NCBI Taxonomy" id="210409"/>
    <lineage>
        <taxon>Eukaryota</taxon>
        <taxon>Metazoa</taxon>
        <taxon>Ecdysozoa</taxon>
        <taxon>Arthropoda</taxon>
        <taxon>Crustacea</taxon>
        <taxon>Multicrustacea</taxon>
        <taxon>Malacostraca</taxon>
        <taxon>Eumalacostraca</taxon>
        <taxon>Eucarida</taxon>
        <taxon>Decapoda</taxon>
        <taxon>Pleocyemata</taxon>
        <taxon>Brachyura</taxon>
        <taxon>Eubrachyura</taxon>
        <taxon>Portunoidea</taxon>
        <taxon>Portunidae</taxon>
        <taxon>Portuninae</taxon>
        <taxon>Portunus</taxon>
    </lineage>
</organism>
<evidence type="ECO:0000313" key="2">
    <source>
        <dbReference type="EMBL" id="MPC77506.1"/>
    </source>
</evidence>
<sequence length="99" mass="11560">MESSPCLLFPDGLYAVPSPPTRRRAERAEGPSEPLTAQRQASRRARKQNFPLQWFRRSLTKNNFFFWASREADPLPSFLHEWKRPATRPHRPRAPGLPH</sequence>
<proteinExistence type="predicted"/>
<comment type="caution">
    <text evidence="2">The sequence shown here is derived from an EMBL/GenBank/DDBJ whole genome shotgun (WGS) entry which is preliminary data.</text>
</comment>